<evidence type="ECO:0000256" key="1">
    <source>
        <dbReference type="ARBA" id="ARBA00005594"/>
    </source>
</evidence>
<protein>
    <recommendedName>
        <fullName evidence="2">valine--tRNA ligase</fullName>
        <ecNumber evidence="2">6.1.1.9</ecNumber>
    </recommendedName>
    <alternativeName>
        <fullName evidence="9">Valyl-tRNA synthetase</fullName>
    </alternativeName>
</protein>
<accession>A0AAN7E344</accession>
<dbReference type="GO" id="GO:0005524">
    <property type="term" value="F:ATP binding"/>
    <property type="evidence" value="ECO:0007669"/>
    <property type="project" value="UniProtKB-KW"/>
</dbReference>
<keyword evidence="7" id="KW-0175">Coiled coil</keyword>
<organism evidence="12 13">
    <name type="scientific">Quercus rubra</name>
    <name type="common">Northern red oak</name>
    <name type="synonym">Quercus borealis</name>
    <dbReference type="NCBI Taxonomy" id="3512"/>
    <lineage>
        <taxon>Eukaryota</taxon>
        <taxon>Viridiplantae</taxon>
        <taxon>Streptophyta</taxon>
        <taxon>Embryophyta</taxon>
        <taxon>Tracheophyta</taxon>
        <taxon>Spermatophyta</taxon>
        <taxon>Magnoliopsida</taxon>
        <taxon>eudicotyledons</taxon>
        <taxon>Gunneridae</taxon>
        <taxon>Pentapetalae</taxon>
        <taxon>rosids</taxon>
        <taxon>fabids</taxon>
        <taxon>Fagales</taxon>
        <taxon>Fagaceae</taxon>
        <taxon>Quercus</taxon>
    </lineage>
</organism>
<comment type="similarity">
    <text evidence="1">Belongs to the class-I aminoacyl-tRNA synthetase family.</text>
</comment>
<dbReference type="PRINTS" id="PR00986">
    <property type="entry name" value="TRNASYNTHVAL"/>
</dbReference>
<dbReference type="SUPFAM" id="SSF52374">
    <property type="entry name" value="Nucleotidylyl transferase"/>
    <property type="match status" value="1"/>
</dbReference>
<dbReference type="InterPro" id="IPR002303">
    <property type="entry name" value="Valyl-tRNA_ligase"/>
</dbReference>
<reference evidence="12 13" key="1">
    <citation type="journal article" date="2023" name="G3 (Bethesda)">
        <title>A haplotype-resolved chromosome-scale genome for Quercus rubra L. provides insights into the genetics of adaptive traits for red oak species.</title>
        <authorList>
            <person name="Kapoor B."/>
            <person name="Jenkins J."/>
            <person name="Schmutz J."/>
            <person name="Zhebentyayeva T."/>
            <person name="Kuelheim C."/>
            <person name="Coggeshall M."/>
            <person name="Heim C."/>
            <person name="Lasky J.R."/>
            <person name="Leites L."/>
            <person name="Islam-Faridi N."/>
            <person name="Romero-Severson J."/>
            <person name="DeLeo V.L."/>
            <person name="Lucas S.M."/>
            <person name="Lazic D."/>
            <person name="Gailing O."/>
            <person name="Carlson J."/>
            <person name="Staton M."/>
        </authorList>
    </citation>
    <scope>NUCLEOTIDE SEQUENCE [LARGE SCALE GENOMIC DNA]</scope>
    <source>
        <strain evidence="12">Pseudo-F2</strain>
    </source>
</reference>
<evidence type="ECO:0000256" key="2">
    <source>
        <dbReference type="ARBA" id="ARBA00013169"/>
    </source>
</evidence>
<evidence type="ECO:0000256" key="6">
    <source>
        <dbReference type="ARBA" id="ARBA00022917"/>
    </source>
</evidence>
<comment type="caution">
    <text evidence="12">The sequence shown here is derived from an EMBL/GenBank/DDBJ whole genome shotgun (WGS) entry which is preliminary data.</text>
</comment>
<proteinExistence type="inferred from homology"/>
<dbReference type="Gene3D" id="3.90.740.10">
    <property type="entry name" value="Valyl/Leucyl/Isoleucyl-tRNA synthetase, editing domain"/>
    <property type="match status" value="1"/>
</dbReference>
<keyword evidence="13" id="KW-1185">Reference proteome</keyword>
<dbReference type="EC" id="6.1.1.9" evidence="2"/>
<dbReference type="SUPFAM" id="SSF50677">
    <property type="entry name" value="ValRS/IleRS/LeuRS editing domain"/>
    <property type="match status" value="1"/>
</dbReference>
<dbReference type="Gene3D" id="3.40.50.620">
    <property type="entry name" value="HUPs"/>
    <property type="match status" value="1"/>
</dbReference>
<feature type="domain" description="Aminoacyl-tRNA synthetase class Ia" evidence="10">
    <location>
        <begin position="159"/>
        <end position="218"/>
    </location>
</feature>
<sequence length="218" mass="24744">MLGDTAIAIHPDDPRYNHLHGKFAIHPFNGRKLPIVCDVTLVDPKFGTGAVKITPAHDLNDFEFKECHNCESNIIKSINIFTDDGKINSNGGSEFAGMPRFEAREAVIESLQKKGLYRGAKGNEMRLGICSRTNDVVEPLSKPQWYVKYNSMERQALTNDVVEPLSKPQWCVKCNSMARQALDAVEDKKIEIIPKQWLENIRDWCVSRQLWRGHRVPA</sequence>
<evidence type="ECO:0000256" key="4">
    <source>
        <dbReference type="ARBA" id="ARBA00022741"/>
    </source>
</evidence>
<dbReference type="AlphaFoldDB" id="A0AAN7E344"/>
<evidence type="ECO:0000256" key="3">
    <source>
        <dbReference type="ARBA" id="ARBA00022598"/>
    </source>
</evidence>
<dbReference type="GO" id="GO:0006438">
    <property type="term" value="P:valyl-tRNA aminoacylation"/>
    <property type="evidence" value="ECO:0007669"/>
    <property type="project" value="InterPro"/>
</dbReference>
<dbReference type="PANTHER" id="PTHR11946">
    <property type="entry name" value="VALYL-TRNA SYNTHETASES"/>
    <property type="match status" value="1"/>
</dbReference>
<name>A0AAN7E344_QUERU</name>
<feature type="domain" description="Leucyl-tRNA synthetase editing" evidence="11">
    <location>
        <begin position="20"/>
        <end position="85"/>
    </location>
</feature>
<evidence type="ECO:0000259" key="10">
    <source>
        <dbReference type="Pfam" id="PF00133"/>
    </source>
</evidence>
<keyword evidence="5" id="KW-0067">ATP-binding</keyword>
<dbReference type="InterPro" id="IPR009008">
    <property type="entry name" value="Val/Leu/Ile-tRNA-synth_edit"/>
</dbReference>
<keyword evidence="3" id="KW-0436">Ligase</keyword>
<evidence type="ECO:0000256" key="9">
    <source>
        <dbReference type="ARBA" id="ARBA00029936"/>
    </source>
</evidence>
<dbReference type="InterPro" id="IPR014729">
    <property type="entry name" value="Rossmann-like_a/b/a_fold"/>
</dbReference>
<dbReference type="Proteomes" id="UP001324115">
    <property type="component" value="Unassembled WGS sequence"/>
</dbReference>
<evidence type="ECO:0000256" key="5">
    <source>
        <dbReference type="ARBA" id="ARBA00022840"/>
    </source>
</evidence>
<dbReference type="GO" id="GO:0002161">
    <property type="term" value="F:aminoacyl-tRNA deacylase activity"/>
    <property type="evidence" value="ECO:0007669"/>
    <property type="project" value="InterPro"/>
</dbReference>
<dbReference type="Pfam" id="PF13603">
    <property type="entry name" value="tRNA-synt_1_2"/>
    <property type="match status" value="1"/>
</dbReference>
<keyword evidence="4" id="KW-0547">Nucleotide-binding</keyword>
<dbReference type="GO" id="GO:0005829">
    <property type="term" value="C:cytosol"/>
    <property type="evidence" value="ECO:0007669"/>
    <property type="project" value="TreeGrafter"/>
</dbReference>
<dbReference type="PANTHER" id="PTHR11946:SF109">
    <property type="entry name" value="VALINE--TRNA LIGASE"/>
    <property type="match status" value="1"/>
</dbReference>
<evidence type="ECO:0000313" key="12">
    <source>
        <dbReference type="EMBL" id="KAK4562331.1"/>
    </source>
</evidence>
<dbReference type="GO" id="GO:0004832">
    <property type="term" value="F:valine-tRNA ligase activity"/>
    <property type="evidence" value="ECO:0007669"/>
    <property type="project" value="UniProtKB-EC"/>
</dbReference>
<evidence type="ECO:0000313" key="13">
    <source>
        <dbReference type="Proteomes" id="UP001324115"/>
    </source>
</evidence>
<dbReference type="FunFam" id="3.90.740.10:FF:000010">
    <property type="entry name" value="Valine--tRNA ligase"/>
    <property type="match status" value="1"/>
</dbReference>
<dbReference type="Pfam" id="PF00133">
    <property type="entry name" value="tRNA-synt_1"/>
    <property type="match status" value="1"/>
</dbReference>
<gene>
    <name evidence="12" type="ORF">RGQ29_004996</name>
</gene>
<dbReference type="EMBL" id="JAXUIC010000011">
    <property type="protein sequence ID" value="KAK4562331.1"/>
    <property type="molecule type" value="Genomic_DNA"/>
</dbReference>
<evidence type="ECO:0000259" key="11">
    <source>
        <dbReference type="Pfam" id="PF13603"/>
    </source>
</evidence>
<dbReference type="InterPro" id="IPR025709">
    <property type="entry name" value="Leu_tRNA-synth_edit"/>
</dbReference>
<dbReference type="InterPro" id="IPR002300">
    <property type="entry name" value="aa-tRNA-synth_Ia"/>
</dbReference>
<keyword evidence="6" id="KW-0648">Protein biosynthesis</keyword>
<evidence type="ECO:0000256" key="8">
    <source>
        <dbReference type="ARBA" id="ARBA00023146"/>
    </source>
</evidence>
<evidence type="ECO:0000256" key="7">
    <source>
        <dbReference type="ARBA" id="ARBA00023054"/>
    </source>
</evidence>
<keyword evidence="8" id="KW-0030">Aminoacyl-tRNA synthetase</keyword>